<accession>A0A2S0K1H0</accession>
<protein>
    <submittedName>
        <fullName evidence="5">UDP-N-acetylmuramoyl-tripeptide--D-alanyl-D-alanine ligase</fullName>
        <ecNumber evidence="6">6.3.2.10</ecNumber>
    </submittedName>
</protein>
<feature type="domain" description="Mur ligase central" evidence="4">
    <location>
        <begin position="108"/>
        <end position="294"/>
    </location>
</feature>
<evidence type="ECO:0000313" key="5">
    <source>
        <dbReference type="EMBL" id="AVK97240.1"/>
    </source>
</evidence>
<dbReference type="EMBL" id="UFSZ01000001">
    <property type="protein sequence ID" value="SUV16873.1"/>
    <property type="molecule type" value="Genomic_DNA"/>
</dbReference>
<dbReference type="Gene3D" id="3.90.190.20">
    <property type="entry name" value="Mur ligase, C-terminal domain"/>
    <property type="match status" value="1"/>
</dbReference>
<dbReference type="AlphaFoldDB" id="A0A2S0K1H0"/>
<name>A0A2S0K1H0_LYSSH</name>
<keyword evidence="3" id="KW-0067">ATP-binding</keyword>
<evidence type="ECO:0000256" key="3">
    <source>
        <dbReference type="ARBA" id="ARBA00022840"/>
    </source>
</evidence>
<sequence length="469" mass="52516">MKPLSVKNLTAITAGKLLQGSDEVLIQYGAYRLKQVKKPYTALFTDKRIVNWKSLESLAPLVLVTEWVYSQHEIPQHVIIIQVENTDEAYWKFVHYYRSQFEIPVIAITGTSGKTTTKEMIKHILSAEKEVTATTLSSNSRTASLQYLLSIEEETEVAVFETAVGSPGDVRKAGKYFKPTIGIITNIGAHHLNYCKTLEGYIQAKGEMVEIVNPDGALILNAEDVNIRKIDLSKFKGRIIYIGQQASCHYRASHIRYVENGMQFTLHHKKKKYEVFVPGFGEHQVYNALGAIAAIHELRVPISVAIKQLATFKKVNKQLQLFEGINGSILIDDTWSLTTTSLEAALKVLNSLGEGKKKIAIIGTITDLGSWGYIIHEQAGELIHKIGVDVLITIGEHARIMADRAVKLGFSKPVYIFNNNILVYKLLHEIVDENTIILIKGDMYSKQISQLAADLKVKKTLPKENDSRQ</sequence>
<dbReference type="EC" id="6.3.2.10" evidence="6"/>
<reference evidence="6 8" key="2">
    <citation type="submission" date="2018-06" db="EMBL/GenBank/DDBJ databases">
        <authorList>
            <consortium name="Pathogen Informatics"/>
            <person name="Doyle S."/>
        </authorList>
    </citation>
    <scope>NUCLEOTIDE SEQUENCE [LARGE SCALE GENOMIC DNA]</scope>
    <source>
        <strain evidence="6 8">NCTC10338</strain>
    </source>
</reference>
<dbReference type="InterPro" id="IPR051046">
    <property type="entry name" value="MurCDEF_CellWall_CoF430Synth"/>
</dbReference>
<evidence type="ECO:0000256" key="2">
    <source>
        <dbReference type="ARBA" id="ARBA00022741"/>
    </source>
</evidence>
<reference evidence="5 7" key="1">
    <citation type="submission" date="2017-03" db="EMBL/GenBank/DDBJ databases">
        <title>The whole genome sequencing and assembly of Lysinibacillus sphaericus DSM 28T strain.</title>
        <authorList>
            <person name="Lee Y.-J."/>
            <person name="Yi H."/>
            <person name="Bahn Y.-S."/>
            <person name="Kim J.F."/>
            <person name="Lee D.-W."/>
        </authorList>
    </citation>
    <scope>NUCLEOTIDE SEQUENCE [LARGE SCALE GENOMIC DNA]</scope>
    <source>
        <strain evidence="5 7">DSM 28</strain>
    </source>
</reference>
<dbReference type="SUPFAM" id="SSF53623">
    <property type="entry name" value="MurD-like peptide ligases, catalytic domain"/>
    <property type="match status" value="1"/>
</dbReference>
<dbReference type="SUPFAM" id="SSF53244">
    <property type="entry name" value="MurD-like peptide ligases, peptide-binding domain"/>
    <property type="match status" value="1"/>
</dbReference>
<proteinExistence type="predicted"/>
<dbReference type="GO" id="GO:0047480">
    <property type="term" value="F:UDP-N-acetylmuramoyl-tripeptide-D-alanyl-D-alanine ligase activity"/>
    <property type="evidence" value="ECO:0007669"/>
    <property type="project" value="UniProtKB-EC"/>
</dbReference>
<gene>
    <name evidence="6" type="primary">murF_1</name>
    <name evidence="5" type="ORF">LS41612_13695</name>
    <name evidence="6" type="ORF">NCTC10338_01958</name>
</gene>
<dbReference type="InterPro" id="IPR013221">
    <property type="entry name" value="Mur_ligase_cen"/>
</dbReference>
<dbReference type="InterPro" id="IPR036615">
    <property type="entry name" value="Mur_ligase_C_dom_sf"/>
</dbReference>
<dbReference type="EMBL" id="CP019980">
    <property type="protein sequence ID" value="AVK97240.1"/>
    <property type="molecule type" value="Genomic_DNA"/>
</dbReference>
<dbReference type="Pfam" id="PF08245">
    <property type="entry name" value="Mur_ligase_M"/>
    <property type="match status" value="1"/>
</dbReference>
<dbReference type="Proteomes" id="UP000238825">
    <property type="component" value="Chromosome"/>
</dbReference>
<keyword evidence="1 5" id="KW-0436">Ligase</keyword>
<dbReference type="RefSeq" id="WP_024363592.1">
    <property type="nucleotide sequence ID" value="NZ_BJNS01000001.1"/>
</dbReference>
<dbReference type="PANTHER" id="PTHR43024">
    <property type="entry name" value="UDP-N-ACETYLMURAMOYL-TRIPEPTIDE--D-ALANYL-D-ALANINE LIGASE"/>
    <property type="match status" value="1"/>
</dbReference>
<evidence type="ECO:0000256" key="1">
    <source>
        <dbReference type="ARBA" id="ARBA00022598"/>
    </source>
</evidence>
<dbReference type="InterPro" id="IPR036565">
    <property type="entry name" value="Mur-like_cat_sf"/>
</dbReference>
<dbReference type="GO" id="GO:0005524">
    <property type="term" value="F:ATP binding"/>
    <property type="evidence" value="ECO:0007669"/>
    <property type="project" value="UniProtKB-KW"/>
</dbReference>
<evidence type="ECO:0000313" key="8">
    <source>
        <dbReference type="Proteomes" id="UP000255295"/>
    </source>
</evidence>
<evidence type="ECO:0000313" key="6">
    <source>
        <dbReference type="EMBL" id="SUV16873.1"/>
    </source>
</evidence>
<dbReference type="Proteomes" id="UP000255295">
    <property type="component" value="Unassembled WGS sequence"/>
</dbReference>
<keyword evidence="2" id="KW-0547">Nucleotide-binding</keyword>
<dbReference type="GeneID" id="48277249"/>
<dbReference type="PANTHER" id="PTHR43024:SF1">
    <property type="entry name" value="UDP-N-ACETYLMURAMOYL-TRIPEPTIDE--D-ALANYL-D-ALANINE LIGASE"/>
    <property type="match status" value="1"/>
</dbReference>
<evidence type="ECO:0000313" key="7">
    <source>
        <dbReference type="Proteomes" id="UP000238825"/>
    </source>
</evidence>
<organism evidence="5 7">
    <name type="scientific">Lysinibacillus sphaericus</name>
    <name type="common">Bacillus sphaericus</name>
    <dbReference type="NCBI Taxonomy" id="1421"/>
    <lineage>
        <taxon>Bacteria</taxon>
        <taxon>Bacillati</taxon>
        <taxon>Bacillota</taxon>
        <taxon>Bacilli</taxon>
        <taxon>Bacillales</taxon>
        <taxon>Bacillaceae</taxon>
        <taxon>Lysinibacillus</taxon>
    </lineage>
</organism>
<evidence type="ECO:0000259" key="4">
    <source>
        <dbReference type="Pfam" id="PF08245"/>
    </source>
</evidence>
<dbReference type="Gene3D" id="3.40.1190.10">
    <property type="entry name" value="Mur-like, catalytic domain"/>
    <property type="match status" value="1"/>
</dbReference>